<name>A0A1H1WUT6_9ACTN</name>
<accession>A0A1H1WUT6</accession>
<dbReference type="Proteomes" id="UP000198983">
    <property type="component" value="Chromosome I"/>
</dbReference>
<feature type="transmembrane region" description="Helical" evidence="1">
    <location>
        <begin position="126"/>
        <end position="142"/>
    </location>
</feature>
<feature type="transmembrane region" description="Helical" evidence="1">
    <location>
        <begin position="202"/>
        <end position="224"/>
    </location>
</feature>
<evidence type="ECO:0000313" key="3">
    <source>
        <dbReference type="Proteomes" id="UP000198983"/>
    </source>
</evidence>
<dbReference type="InterPro" id="IPR010390">
    <property type="entry name" value="ABC-2_transporter-like"/>
</dbReference>
<dbReference type="RefSeq" id="WP_197681537.1">
    <property type="nucleotide sequence ID" value="NZ_LT629732.1"/>
</dbReference>
<keyword evidence="1" id="KW-1133">Transmembrane helix</keyword>
<keyword evidence="1" id="KW-0472">Membrane</keyword>
<proteinExistence type="predicted"/>
<protein>
    <submittedName>
        <fullName evidence="2">ABC-2 type transport system permease protein</fullName>
    </submittedName>
</protein>
<dbReference type="AlphaFoldDB" id="A0A1H1WUT6"/>
<sequence>MGDALRAYGWIVAMWVRSTMVYRASFAMLTVGQFVVTGFDFVAIFIMFVHTDTLGGFDLPEVAFLYATSGVAMGTADLLVGSIERLGRRIRDGSLDVMLIRPVPTFVQAAADDFALRRLGRITQSALVFGWAMVAVDVHWTWDRIVLIPVMLVSGTVIFAAIFVLGAAFQFAATDAAEVANAFTYGGNFLTQYPPTIFAKDLLRAATFGIPLAFVNWLPALHVLGHPDPLGLPKGFQFASPLAAAVLALVAALAWRAGLRSYRSTGS</sequence>
<keyword evidence="1" id="KW-0812">Transmembrane</keyword>
<dbReference type="PANTHER" id="PTHR36833">
    <property type="entry name" value="SLR0610 PROTEIN-RELATED"/>
    <property type="match status" value="1"/>
</dbReference>
<keyword evidence="3" id="KW-1185">Reference proteome</keyword>
<dbReference type="STRING" id="117157.SAMN04489717_4677"/>
<evidence type="ECO:0000313" key="2">
    <source>
        <dbReference type="EMBL" id="SDT00792.1"/>
    </source>
</evidence>
<feature type="transmembrane region" description="Helical" evidence="1">
    <location>
        <begin position="236"/>
        <end position="255"/>
    </location>
</feature>
<dbReference type="PANTHER" id="PTHR36833:SF1">
    <property type="entry name" value="INTEGRAL MEMBRANE TRANSPORT PROTEIN"/>
    <property type="match status" value="1"/>
</dbReference>
<feature type="transmembrane region" description="Helical" evidence="1">
    <location>
        <begin position="148"/>
        <end position="169"/>
    </location>
</feature>
<feature type="transmembrane region" description="Helical" evidence="1">
    <location>
        <begin position="21"/>
        <end position="50"/>
    </location>
</feature>
<dbReference type="EMBL" id="LT629732">
    <property type="protein sequence ID" value="SDT00792.1"/>
    <property type="molecule type" value="Genomic_DNA"/>
</dbReference>
<organism evidence="2 3">
    <name type="scientific">Actinopolymorpha singaporensis</name>
    <dbReference type="NCBI Taxonomy" id="117157"/>
    <lineage>
        <taxon>Bacteria</taxon>
        <taxon>Bacillati</taxon>
        <taxon>Actinomycetota</taxon>
        <taxon>Actinomycetes</taxon>
        <taxon>Propionibacteriales</taxon>
        <taxon>Actinopolymorphaceae</taxon>
        <taxon>Actinopolymorpha</taxon>
    </lineage>
</organism>
<reference evidence="2 3" key="1">
    <citation type="submission" date="2016-10" db="EMBL/GenBank/DDBJ databases">
        <authorList>
            <person name="de Groot N.N."/>
        </authorList>
    </citation>
    <scope>NUCLEOTIDE SEQUENCE [LARGE SCALE GENOMIC DNA]</scope>
    <source>
        <strain evidence="2 3">DSM 22024</strain>
    </source>
</reference>
<gene>
    <name evidence="2" type="ORF">SAMN04489717_4677</name>
</gene>
<feature type="transmembrane region" description="Helical" evidence="1">
    <location>
        <begin position="62"/>
        <end position="81"/>
    </location>
</feature>
<dbReference type="Pfam" id="PF06182">
    <property type="entry name" value="ABC2_membrane_6"/>
    <property type="match status" value="1"/>
</dbReference>
<evidence type="ECO:0000256" key="1">
    <source>
        <dbReference type="SAM" id="Phobius"/>
    </source>
</evidence>